<gene>
    <name evidence="1" type="ORF">CVM52_01260</name>
</gene>
<name>A0A2M8J6E7_9RHOB</name>
<protein>
    <submittedName>
        <fullName evidence="1">Uncharacterized protein</fullName>
    </submittedName>
</protein>
<reference evidence="1 2" key="1">
    <citation type="journal article" date="2018" name="Int. J. Syst. Evol. Microbiol.">
        <title>Pseudooceanicola lipolyticus sp. nov., a marine alphaproteobacterium, reclassification of Oceanicola flagellatus as Pseudooceanicola flagellatus comb. nov. and emended description of the genus Pseudooceanicola.</title>
        <authorList>
            <person name="Huang M.-M."/>
            <person name="Guo L.-L."/>
            <person name="Wu Y.-H."/>
            <person name="Lai Q.-L."/>
            <person name="Shao Z.-Z."/>
            <person name="Wang C.-S."/>
            <person name="Wu M."/>
            <person name="Xu X.-W."/>
        </authorList>
    </citation>
    <scope>NUCLEOTIDE SEQUENCE [LARGE SCALE GENOMIC DNA]</scope>
    <source>
        <strain evidence="1 2">157</strain>
    </source>
</reference>
<proteinExistence type="predicted"/>
<dbReference type="AlphaFoldDB" id="A0A2M8J6E7"/>
<accession>A0A2M8J6E7</accession>
<organism evidence="1 2">
    <name type="scientific">Pseudooceanicola lipolyticus</name>
    <dbReference type="NCBI Taxonomy" id="2029104"/>
    <lineage>
        <taxon>Bacteria</taxon>
        <taxon>Pseudomonadati</taxon>
        <taxon>Pseudomonadota</taxon>
        <taxon>Alphaproteobacteria</taxon>
        <taxon>Rhodobacterales</taxon>
        <taxon>Paracoccaceae</taxon>
        <taxon>Pseudooceanicola</taxon>
    </lineage>
</organism>
<dbReference type="EMBL" id="PGTB01000002">
    <property type="protein sequence ID" value="PJE38359.1"/>
    <property type="molecule type" value="Genomic_DNA"/>
</dbReference>
<keyword evidence="2" id="KW-1185">Reference proteome</keyword>
<sequence>MGQCRGPKYPDQQLLEFQLVFDLNCVVDRATDTRRKNEVLRFFNFSAVTPECVYLFKQVFKWQAALQ</sequence>
<evidence type="ECO:0000313" key="2">
    <source>
        <dbReference type="Proteomes" id="UP000231553"/>
    </source>
</evidence>
<comment type="caution">
    <text evidence="1">The sequence shown here is derived from an EMBL/GenBank/DDBJ whole genome shotgun (WGS) entry which is preliminary data.</text>
</comment>
<dbReference type="Proteomes" id="UP000231553">
    <property type="component" value="Unassembled WGS sequence"/>
</dbReference>
<evidence type="ECO:0000313" key="1">
    <source>
        <dbReference type="EMBL" id="PJE38359.1"/>
    </source>
</evidence>